<keyword evidence="5" id="KW-1185">Reference proteome</keyword>
<dbReference type="PANTHER" id="PTHR37534:SF9">
    <property type="entry name" value="ZN(II)2CYS6 TRANSCRIPTION FACTOR (EUROFUNG)"/>
    <property type="match status" value="1"/>
</dbReference>
<evidence type="ECO:0000313" key="5">
    <source>
        <dbReference type="Proteomes" id="UP001600888"/>
    </source>
</evidence>
<dbReference type="EMBL" id="JBAWTH010000012">
    <property type="protein sequence ID" value="KAL2289547.1"/>
    <property type="molecule type" value="Genomic_DNA"/>
</dbReference>
<dbReference type="InterPro" id="IPR036864">
    <property type="entry name" value="Zn2-C6_fun-type_DNA-bd_sf"/>
</dbReference>
<accession>A0ABR4F4C6</accession>
<dbReference type="Proteomes" id="UP001600888">
    <property type="component" value="Unassembled WGS sequence"/>
</dbReference>
<evidence type="ECO:0000313" key="4">
    <source>
        <dbReference type="EMBL" id="KAL2289547.1"/>
    </source>
</evidence>
<feature type="domain" description="Zn(2)-C6 fungal-type" evidence="3">
    <location>
        <begin position="23"/>
        <end position="53"/>
    </location>
</feature>
<dbReference type="Pfam" id="PF00172">
    <property type="entry name" value="Zn_clus"/>
    <property type="match status" value="1"/>
</dbReference>
<feature type="region of interest" description="Disordered" evidence="2">
    <location>
        <begin position="1"/>
        <end position="23"/>
    </location>
</feature>
<evidence type="ECO:0000259" key="3">
    <source>
        <dbReference type="PROSITE" id="PS50048"/>
    </source>
</evidence>
<dbReference type="InterPro" id="IPR001138">
    <property type="entry name" value="Zn2Cys6_DnaBD"/>
</dbReference>
<reference evidence="4 5" key="1">
    <citation type="submission" date="2024-03" db="EMBL/GenBank/DDBJ databases">
        <title>A high-quality draft genome sequence of Diaporthe vaccinii, a causative agent of upright dieback and viscid rot disease in cranberry plants.</title>
        <authorList>
            <person name="Sarrasin M."/>
            <person name="Lang B.F."/>
            <person name="Burger G."/>
        </authorList>
    </citation>
    <scope>NUCLEOTIDE SEQUENCE [LARGE SCALE GENOMIC DNA]</scope>
    <source>
        <strain evidence="4 5">IS7</strain>
    </source>
</reference>
<proteinExistence type="predicted"/>
<dbReference type="SUPFAM" id="SSF57701">
    <property type="entry name" value="Zn2/Cys6 DNA-binding domain"/>
    <property type="match status" value="1"/>
</dbReference>
<dbReference type="CDD" id="cd00067">
    <property type="entry name" value="GAL4"/>
    <property type="match status" value="1"/>
</dbReference>
<dbReference type="PANTHER" id="PTHR37534">
    <property type="entry name" value="TRANSCRIPTIONAL ACTIVATOR PROTEIN UGA3"/>
    <property type="match status" value="1"/>
</dbReference>
<dbReference type="SMART" id="SM00066">
    <property type="entry name" value="GAL4"/>
    <property type="match status" value="1"/>
</dbReference>
<dbReference type="PROSITE" id="PS50048">
    <property type="entry name" value="ZN2_CY6_FUNGAL_2"/>
    <property type="match status" value="1"/>
</dbReference>
<name>A0ABR4F4C6_9PEZI</name>
<comment type="caution">
    <text evidence="4">The sequence shown here is derived from an EMBL/GenBank/DDBJ whole genome shotgun (WGS) entry which is preliminary data.</text>
</comment>
<organism evidence="4 5">
    <name type="scientific">Diaporthe vaccinii</name>
    <dbReference type="NCBI Taxonomy" id="105482"/>
    <lineage>
        <taxon>Eukaryota</taxon>
        <taxon>Fungi</taxon>
        <taxon>Dikarya</taxon>
        <taxon>Ascomycota</taxon>
        <taxon>Pezizomycotina</taxon>
        <taxon>Sordariomycetes</taxon>
        <taxon>Sordariomycetidae</taxon>
        <taxon>Diaporthales</taxon>
        <taxon>Diaporthaceae</taxon>
        <taxon>Diaporthe</taxon>
        <taxon>Diaporthe eres species complex</taxon>
    </lineage>
</organism>
<feature type="region of interest" description="Disordered" evidence="2">
    <location>
        <begin position="74"/>
        <end position="121"/>
    </location>
</feature>
<gene>
    <name evidence="4" type="ORF">FJTKL_01811</name>
</gene>
<dbReference type="PROSITE" id="PS00463">
    <property type="entry name" value="ZN2_CY6_FUNGAL_1"/>
    <property type="match status" value="1"/>
</dbReference>
<feature type="compositionally biased region" description="Polar residues" evidence="2">
    <location>
        <begin position="1"/>
        <end position="12"/>
    </location>
</feature>
<sequence>MPQTRNRPQSLVRNRGQKRSRKGCSECRRRKIKCDEQQPRCGQCRKANRNCRLQDSIFRQHELSIRYNDLFQGDQGDEDNLSVDVSEAVPGHSLSRHLSDTSRADPSVDQEETSAGNDVQIADERIAGAGTTAWQSSLFRARSESRR</sequence>
<evidence type="ECO:0000256" key="1">
    <source>
        <dbReference type="ARBA" id="ARBA00023242"/>
    </source>
</evidence>
<protein>
    <recommendedName>
        <fullName evidence="3">Zn(2)-C6 fungal-type domain-containing protein</fullName>
    </recommendedName>
</protein>
<keyword evidence="1" id="KW-0539">Nucleus</keyword>
<dbReference type="Gene3D" id="4.10.240.10">
    <property type="entry name" value="Zn(2)-C6 fungal-type DNA-binding domain"/>
    <property type="match status" value="1"/>
</dbReference>
<evidence type="ECO:0000256" key="2">
    <source>
        <dbReference type="SAM" id="MobiDB-lite"/>
    </source>
</evidence>